<dbReference type="Proteomes" id="UP000828390">
    <property type="component" value="Unassembled WGS sequence"/>
</dbReference>
<sequence length="176" mass="19595">MDFMDIPGDPKNPVSVPVIRIIQVKRRNMADKDSILPAGVTDIETLLSNPTFGRNPYSMHRFPVPIRGDRVPLRHQLPKEHGGSSAFLDVRPVSGSRSDVHVDMPGQHENLSPYQVVKRNGSGRNINGPPQSDRDIHFNISGRHGNDSQHPVVHREAVAPRAPLGSPEHRWVLLVE</sequence>
<proteinExistence type="predicted"/>
<organism evidence="1 2">
    <name type="scientific">Dreissena polymorpha</name>
    <name type="common">Zebra mussel</name>
    <name type="synonym">Mytilus polymorpha</name>
    <dbReference type="NCBI Taxonomy" id="45954"/>
    <lineage>
        <taxon>Eukaryota</taxon>
        <taxon>Metazoa</taxon>
        <taxon>Spiralia</taxon>
        <taxon>Lophotrochozoa</taxon>
        <taxon>Mollusca</taxon>
        <taxon>Bivalvia</taxon>
        <taxon>Autobranchia</taxon>
        <taxon>Heteroconchia</taxon>
        <taxon>Euheterodonta</taxon>
        <taxon>Imparidentia</taxon>
        <taxon>Neoheterodontei</taxon>
        <taxon>Myida</taxon>
        <taxon>Dreissenoidea</taxon>
        <taxon>Dreissenidae</taxon>
        <taxon>Dreissena</taxon>
    </lineage>
</organism>
<dbReference type="AlphaFoldDB" id="A0A9D4HAN6"/>
<reference evidence="1" key="2">
    <citation type="submission" date="2020-11" db="EMBL/GenBank/DDBJ databases">
        <authorList>
            <person name="McCartney M.A."/>
            <person name="Auch B."/>
            <person name="Kono T."/>
            <person name="Mallez S."/>
            <person name="Becker A."/>
            <person name="Gohl D.M."/>
            <person name="Silverstein K.A.T."/>
            <person name="Koren S."/>
            <person name="Bechman K.B."/>
            <person name="Herman A."/>
            <person name="Abrahante J.E."/>
            <person name="Garbe J."/>
        </authorList>
    </citation>
    <scope>NUCLEOTIDE SEQUENCE</scope>
    <source>
        <strain evidence="1">Duluth1</strain>
        <tissue evidence="1">Whole animal</tissue>
    </source>
</reference>
<evidence type="ECO:0000313" key="1">
    <source>
        <dbReference type="EMBL" id="KAH3830685.1"/>
    </source>
</evidence>
<evidence type="ECO:0000313" key="2">
    <source>
        <dbReference type="Proteomes" id="UP000828390"/>
    </source>
</evidence>
<keyword evidence="2" id="KW-1185">Reference proteome</keyword>
<name>A0A9D4HAN6_DREPO</name>
<dbReference type="EMBL" id="JAIWYP010000004">
    <property type="protein sequence ID" value="KAH3830685.1"/>
    <property type="molecule type" value="Genomic_DNA"/>
</dbReference>
<protein>
    <submittedName>
        <fullName evidence="1">Uncharacterized protein</fullName>
    </submittedName>
</protein>
<comment type="caution">
    <text evidence="1">The sequence shown here is derived from an EMBL/GenBank/DDBJ whole genome shotgun (WGS) entry which is preliminary data.</text>
</comment>
<gene>
    <name evidence="1" type="ORF">DPMN_103931</name>
</gene>
<accession>A0A9D4HAN6</accession>
<reference evidence="1" key="1">
    <citation type="journal article" date="2019" name="bioRxiv">
        <title>The Genome of the Zebra Mussel, Dreissena polymorpha: A Resource for Invasive Species Research.</title>
        <authorList>
            <person name="McCartney M.A."/>
            <person name="Auch B."/>
            <person name="Kono T."/>
            <person name="Mallez S."/>
            <person name="Zhang Y."/>
            <person name="Obille A."/>
            <person name="Becker A."/>
            <person name="Abrahante J.E."/>
            <person name="Garbe J."/>
            <person name="Badalamenti J.P."/>
            <person name="Herman A."/>
            <person name="Mangelson H."/>
            <person name="Liachko I."/>
            <person name="Sullivan S."/>
            <person name="Sone E.D."/>
            <person name="Koren S."/>
            <person name="Silverstein K.A.T."/>
            <person name="Beckman K.B."/>
            <person name="Gohl D.M."/>
        </authorList>
    </citation>
    <scope>NUCLEOTIDE SEQUENCE</scope>
    <source>
        <strain evidence="1">Duluth1</strain>
        <tissue evidence="1">Whole animal</tissue>
    </source>
</reference>